<dbReference type="GO" id="GO:0016020">
    <property type="term" value="C:membrane"/>
    <property type="evidence" value="ECO:0007669"/>
    <property type="project" value="TreeGrafter"/>
</dbReference>
<dbReference type="PROSITE" id="PS51456">
    <property type="entry name" value="MYOSIN_MOTOR"/>
    <property type="match status" value="1"/>
</dbReference>
<dbReference type="GO" id="GO:0051015">
    <property type="term" value="F:actin filament binding"/>
    <property type="evidence" value="ECO:0007669"/>
    <property type="project" value="TreeGrafter"/>
</dbReference>
<dbReference type="Proteomes" id="UP000769157">
    <property type="component" value="Unassembled WGS sequence"/>
</dbReference>
<gene>
    <name evidence="13" type="ORF">OGAPHI_004259</name>
</gene>
<dbReference type="Pfam" id="PF00063">
    <property type="entry name" value="Myosin_head"/>
    <property type="match status" value="1"/>
</dbReference>
<evidence type="ECO:0000313" key="13">
    <source>
        <dbReference type="EMBL" id="KAH3666070.1"/>
    </source>
</evidence>
<keyword evidence="5 8" id="KW-0518">Myosin</keyword>
<dbReference type="FunFam" id="1.10.10.820:FF:000001">
    <property type="entry name" value="Myosin heavy chain"/>
    <property type="match status" value="1"/>
</dbReference>
<keyword evidence="4 9" id="KW-0175">Coiled coil</keyword>
<protein>
    <recommendedName>
        <fullName evidence="15">Myosin motor domain-containing protein</fullName>
    </recommendedName>
</protein>
<keyword evidence="14" id="KW-1185">Reference proteome</keyword>
<evidence type="ECO:0000256" key="8">
    <source>
        <dbReference type="PROSITE-ProRule" id="PRU00782"/>
    </source>
</evidence>
<evidence type="ECO:0000256" key="6">
    <source>
        <dbReference type="ARBA" id="ARBA00023175"/>
    </source>
</evidence>
<feature type="coiled-coil region" evidence="9">
    <location>
        <begin position="848"/>
        <end position="1166"/>
    </location>
</feature>
<dbReference type="InterPro" id="IPR036961">
    <property type="entry name" value="Kinesin_motor_dom_sf"/>
</dbReference>
<evidence type="ECO:0000256" key="9">
    <source>
        <dbReference type="SAM" id="Coils"/>
    </source>
</evidence>
<keyword evidence="7 8" id="KW-0009">Actin-binding</keyword>
<dbReference type="Gene3D" id="4.10.270.10">
    <property type="entry name" value="Myosin, subunit A"/>
    <property type="match status" value="1"/>
</dbReference>
<evidence type="ECO:0000256" key="2">
    <source>
        <dbReference type="ARBA" id="ARBA00022741"/>
    </source>
</evidence>
<dbReference type="PANTHER" id="PTHR13140">
    <property type="entry name" value="MYOSIN"/>
    <property type="match status" value="1"/>
</dbReference>
<dbReference type="PANTHER" id="PTHR13140:SF857">
    <property type="entry name" value="MYOSIN-11"/>
    <property type="match status" value="1"/>
</dbReference>
<evidence type="ECO:0008006" key="15">
    <source>
        <dbReference type="Google" id="ProtNLM"/>
    </source>
</evidence>
<reference evidence="13" key="1">
    <citation type="journal article" date="2021" name="Open Biol.">
        <title>Shared evolutionary footprints suggest mitochondrial oxidative damage underlies multiple complex I losses in fungi.</title>
        <authorList>
            <person name="Schikora-Tamarit M.A."/>
            <person name="Marcet-Houben M."/>
            <person name="Nosek J."/>
            <person name="Gabaldon T."/>
        </authorList>
    </citation>
    <scope>NUCLEOTIDE SEQUENCE</scope>
    <source>
        <strain evidence="13">CBS6075</strain>
    </source>
</reference>
<dbReference type="PROSITE" id="PS51844">
    <property type="entry name" value="SH3_LIKE"/>
    <property type="match status" value="1"/>
</dbReference>
<keyword evidence="6 8" id="KW-0505">Motor protein</keyword>
<evidence type="ECO:0000259" key="11">
    <source>
        <dbReference type="PROSITE" id="PS51456"/>
    </source>
</evidence>
<dbReference type="InterPro" id="IPR004009">
    <property type="entry name" value="SH3_Myosin"/>
</dbReference>
<organism evidence="13 14">
    <name type="scientific">Ogataea philodendri</name>
    <dbReference type="NCBI Taxonomy" id="1378263"/>
    <lineage>
        <taxon>Eukaryota</taxon>
        <taxon>Fungi</taxon>
        <taxon>Dikarya</taxon>
        <taxon>Ascomycota</taxon>
        <taxon>Saccharomycotina</taxon>
        <taxon>Pichiomycetes</taxon>
        <taxon>Pichiales</taxon>
        <taxon>Pichiaceae</taxon>
        <taxon>Ogataea</taxon>
    </lineage>
</organism>
<keyword evidence="2 8" id="KW-0547">Nucleotide-binding</keyword>
<feature type="region of interest" description="Disordered" evidence="10">
    <location>
        <begin position="1457"/>
        <end position="1477"/>
    </location>
</feature>
<dbReference type="GO" id="GO:0005737">
    <property type="term" value="C:cytoplasm"/>
    <property type="evidence" value="ECO:0007669"/>
    <property type="project" value="TreeGrafter"/>
</dbReference>
<keyword evidence="3 8" id="KW-0067">ATP-binding</keyword>
<proteinExistence type="inferred from homology"/>
<dbReference type="Gene3D" id="1.10.10.820">
    <property type="match status" value="1"/>
</dbReference>
<dbReference type="GO" id="GO:0005524">
    <property type="term" value="F:ATP binding"/>
    <property type="evidence" value="ECO:0007669"/>
    <property type="project" value="UniProtKB-UniRule"/>
</dbReference>
<dbReference type="GeneID" id="70236224"/>
<feature type="domain" description="Myosin N-terminal SH3-like" evidence="12">
    <location>
        <begin position="7"/>
        <end position="59"/>
    </location>
</feature>
<dbReference type="EMBL" id="JAEUBE010000295">
    <property type="protein sequence ID" value="KAH3666070.1"/>
    <property type="molecule type" value="Genomic_DNA"/>
</dbReference>
<feature type="domain" description="Myosin motor" evidence="11">
    <location>
        <begin position="63"/>
        <end position="779"/>
    </location>
</feature>
<evidence type="ECO:0000256" key="7">
    <source>
        <dbReference type="ARBA" id="ARBA00023203"/>
    </source>
</evidence>
<evidence type="ECO:0000259" key="12">
    <source>
        <dbReference type="PROSITE" id="PS51844"/>
    </source>
</evidence>
<evidence type="ECO:0000256" key="10">
    <source>
        <dbReference type="SAM" id="MobiDB-lite"/>
    </source>
</evidence>
<feature type="coiled-coil region" evidence="9">
    <location>
        <begin position="1742"/>
        <end position="1783"/>
    </location>
</feature>
<evidence type="ECO:0000256" key="3">
    <source>
        <dbReference type="ARBA" id="ARBA00022840"/>
    </source>
</evidence>
<feature type="coiled-coil region" evidence="9">
    <location>
        <begin position="1218"/>
        <end position="1248"/>
    </location>
</feature>
<evidence type="ECO:0000256" key="4">
    <source>
        <dbReference type="ARBA" id="ARBA00023054"/>
    </source>
</evidence>
<dbReference type="GO" id="GO:0007015">
    <property type="term" value="P:actin filament organization"/>
    <property type="evidence" value="ECO:0007669"/>
    <property type="project" value="TreeGrafter"/>
</dbReference>
<dbReference type="Gene3D" id="1.20.58.530">
    <property type="match status" value="1"/>
</dbReference>
<dbReference type="InterPro" id="IPR027417">
    <property type="entry name" value="P-loop_NTPase"/>
</dbReference>
<accession>A0A9P8P6R2</accession>
<evidence type="ECO:0000256" key="5">
    <source>
        <dbReference type="ARBA" id="ARBA00023123"/>
    </source>
</evidence>
<dbReference type="SMART" id="SM00242">
    <property type="entry name" value="MYSc"/>
    <property type="match status" value="1"/>
</dbReference>
<feature type="binding site" evidence="8">
    <location>
        <begin position="168"/>
        <end position="175"/>
    </location>
    <ligand>
        <name>ATP</name>
        <dbReference type="ChEBI" id="CHEBI:30616"/>
    </ligand>
</feature>
<dbReference type="Gene3D" id="3.40.850.10">
    <property type="entry name" value="Kinesin motor domain"/>
    <property type="match status" value="1"/>
</dbReference>
<comment type="similarity">
    <text evidence="1 8">Belongs to the TRAFAC class myosin-kinesin ATPase superfamily. Myosin family.</text>
</comment>
<sequence length="1806" mass="207171">MSDNGLLVDSQVWLSDPQLTFVKGRIVDTLNNGKQVKVKPENSDNTITLDTDQLERCNPPQFDKCQDMASMTYLNEPSVINNLMLRYKEDSIYTCSGLFLVAVNPYKQLNIYDKSFVNLYKNSTVEKKSDSEEAPTLSSAKPHIFATSEEAFQNLVADSKDQSILVTGESGAGKTETTKKVIQYLLAVASSNGGRSKSNSLESQILEANPILESFGNAQTVKNLNSSRFGKFVKVQIQPSTKHLVGAHIDWYLLEKSRVVLQDKSERNYHVFYQFIKSASDSELQKLKLTRSVNNYGYLRDTNHSVQGIDDKKEYNQLLKALDVTNFSKDEKNHVFKIIAIILHLGNLAFKNSGRDDRQAFFTDDSPVDVVADLLGVPENELRNGLLTSKVKAGREFVTQQRTPSQAKFAIDALSKSLYERLFQFLVDKINDNFDRNSTLSIEAHNSIGILDIAGFEIFEKNSFEQLCINYTNEKLQQFFNHHMFVLEQSEYLREGISWDYVDFGQELKPTIELIESSATNKIGIFSLLDEECVVPKGSDSTFLEKLQRELEPKGEDKKKQNQRFRPNKLRDGFIIKHYAGQVEYSVEGWLDKNKDPLSNTLVELLSNSKDSFIQDLFDSSAQMMANVSDSPVKGGAARRSGRFRTVAQRHKEQLNDLMKQLSTTHPHFVRCILPNTSKTPNQFDKKLVLEQLRCNGVLEGIRIARSGYPNRIEFQQFAETYKILANDAVSAKGFKRSSKEICEIILSDLHLDPEVYKVGTTKLFFRNGVLAKLEKEKTRRLTVIMTNFNAVVRGASVRRDSKAKLEKIQASRVIAKNFIAYNKLSNDPWFQLVSQVKPLLVNSDSTQSYFNQKIQKLEKEIKVLKAEKEMESQGKSQALSELAAITSSIEVDKKLLADKSKQLEELQVKQVNTESQLKDKELKYQELEDIHHSSNSSTEKERLELAEKIALLTQQVESHSKGSDSLQEEVTLLKQMVAQKDEQLKKFEQKIKSNDSELDKKLQEAVSIIRHRSLKRVKSLLSENEKLKATVEKSKHASSEIHKAAQEKERELSKMQKQVETEKENLSVLNMQNKYKQLMHEYKEAKTLLDAKITDEINFDRGKQKYDRQLKELESALKEMSQEVEVGKKESLRLTQELKSAKTEIDQLNKVKRNLDVKLAEYQLKHSQRPELQSGPELELLQTRLASEAYENRQLRAQIRKLTTDRGISSSGSPEELSVEKAANKRLEKLNIELQKELLQYKNGIRESRGLEPIDADYKTKYQLAEVQLQSMEDRLKCSLSASMPLKDATQKHENNANIGITDKDSVLAKQENLRLSSMLNESQTKLKRMQVSNAANFAQQEQLSQLNSKLQIMSGKNQTLQDSLELYKSRAENYYSKIEAAEVAVQTAKRAEEILRNELNQTKQRLAKAQQECHDSDVTIAQLNSQIRELDRDLSDKVFELRKLQESYNALKDKHENAEELRMSTSSSHSDSKDKELKMLNDDLVALMDKETELNKQIKNISMQLEISKKEVRNSKFTIGELSKENAQFKKTLTEAMYKNDKLTTEKQEHLLKLDTLTSQVKALKTSNEDLLQERDSLLESKRELETKVAAITAEFDRYLEKAKDDATNAATVVQLRGELEQSSKEASILKEKLDLHDEKLHDYENKMDELQKDSLMVIEENKALTKFNRQLKAKLDDLQVEHQKEKEAERKHWSARVEELEEKVYLQNATKRDEDQKFYNLERLVKDYNHRNEIQVSTIARYKDEIRTLEETVTRLDSNLESLQQKEAEATLSAKRAIRELHDAKEHSLILEKELLDWRTSAE</sequence>
<feature type="coiled-coil region" evidence="9">
    <location>
        <begin position="1542"/>
        <end position="1706"/>
    </location>
</feature>
<name>A0A9P8P6R2_9ASCO</name>
<dbReference type="SUPFAM" id="SSF52540">
    <property type="entry name" value="P-loop containing nucleoside triphosphate hydrolases"/>
    <property type="match status" value="1"/>
</dbReference>
<dbReference type="Gene3D" id="1.20.120.720">
    <property type="entry name" value="Myosin VI head, motor domain, U50 subdomain"/>
    <property type="match status" value="1"/>
</dbReference>
<dbReference type="CDD" id="cd01377">
    <property type="entry name" value="MYSc_class_II"/>
    <property type="match status" value="1"/>
</dbReference>
<dbReference type="Gene3D" id="6.20.240.20">
    <property type="match status" value="1"/>
</dbReference>
<dbReference type="PRINTS" id="PR00193">
    <property type="entry name" value="MYOSINHEAVY"/>
</dbReference>
<dbReference type="GO" id="GO:0000146">
    <property type="term" value="F:microfilament motor activity"/>
    <property type="evidence" value="ECO:0007669"/>
    <property type="project" value="TreeGrafter"/>
</dbReference>
<evidence type="ECO:0000313" key="14">
    <source>
        <dbReference type="Proteomes" id="UP000769157"/>
    </source>
</evidence>
<feature type="region of interest" description="Actin-binding" evidence="8">
    <location>
        <begin position="655"/>
        <end position="677"/>
    </location>
</feature>
<reference evidence="13" key="2">
    <citation type="submission" date="2021-01" db="EMBL/GenBank/DDBJ databases">
        <authorList>
            <person name="Schikora-Tamarit M.A."/>
        </authorList>
    </citation>
    <scope>NUCLEOTIDE SEQUENCE</scope>
    <source>
        <strain evidence="13">CBS6075</strain>
    </source>
</reference>
<dbReference type="RefSeq" id="XP_046061274.1">
    <property type="nucleotide sequence ID" value="XM_046205318.1"/>
</dbReference>
<comment type="caution">
    <text evidence="13">The sequence shown here is derived from an EMBL/GenBank/DDBJ whole genome shotgun (WGS) entry which is preliminary data.</text>
</comment>
<dbReference type="InterPro" id="IPR001609">
    <property type="entry name" value="Myosin_head_motor_dom-like"/>
</dbReference>
<dbReference type="OrthoDB" id="6108017at2759"/>
<evidence type="ECO:0000256" key="1">
    <source>
        <dbReference type="ARBA" id="ARBA00008314"/>
    </source>
</evidence>
<feature type="coiled-coil region" evidence="9">
    <location>
        <begin position="1380"/>
        <end position="1414"/>
    </location>
</feature>
<dbReference type="GO" id="GO:0016459">
    <property type="term" value="C:myosin complex"/>
    <property type="evidence" value="ECO:0007669"/>
    <property type="project" value="UniProtKB-KW"/>
</dbReference>